<dbReference type="Gene3D" id="3.40.50.1820">
    <property type="entry name" value="alpha/beta hydrolase"/>
    <property type="match status" value="1"/>
</dbReference>
<comment type="caution">
    <text evidence="9">The sequence shown here is derived from an EMBL/GenBank/DDBJ whole genome shotgun (WGS) entry which is preliminary data.</text>
</comment>
<gene>
    <name evidence="9" type="ORF">GDO81_019357</name>
</gene>
<accession>A0AAV6ZQY1</accession>
<keyword evidence="10" id="KW-1185">Reference proteome</keyword>
<evidence type="ECO:0000256" key="1">
    <source>
        <dbReference type="ARBA" id="ARBA00004613"/>
    </source>
</evidence>
<reference evidence="9" key="1">
    <citation type="thesis" date="2020" institute="ProQuest LLC" country="789 East Eisenhower Parkway, Ann Arbor, MI, USA">
        <title>Comparative Genomics and Chromosome Evolution.</title>
        <authorList>
            <person name="Mudd A.B."/>
        </authorList>
    </citation>
    <scope>NUCLEOTIDE SEQUENCE</scope>
    <source>
        <strain evidence="9">237g6f4</strain>
        <tissue evidence="9">Blood</tissue>
    </source>
</reference>
<dbReference type="Pfam" id="PF00151">
    <property type="entry name" value="Lipase"/>
    <property type="match status" value="1"/>
</dbReference>
<dbReference type="GO" id="GO:0004465">
    <property type="term" value="F:lipoprotein lipase activity"/>
    <property type="evidence" value="ECO:0007669"/>
    <property type="project" value="TreeGrafter"/>
</dbReference>
<keyword evidence="6" id="KW-0443">Lipid metabolism</keyword>
<keyword evidence="5" id="KW-0442">Lipid degradation</keyword>
<evidence type="ECO:0000313" key="10">
    <source>
        <dbReference type="Proteomes" id="UP000824782"/>
    </source>
</evidence>
<dbReference type="GO" id="GO:0016042">
    <property type="term" value="P:lipid catabolic process"/>
    <property type="evidence" value="ECO:0007669"/>
    <property type="project" value="UniProtKB-KW"/>
</dbReference>
<evidence type="ECO:0000259" key="8">
    <source>
        <dbReference type="Pfam" id="PF00151"/>
    </source>
</evidence>
<evidence type="ECO:0000256" key="7">
    <source>
        <dbReference type="RuleBase" id="RU004262"/>
    </source>
</evidence>
<comment type="similarity">
    <text evidence="2 7">Belongs to the AB hydrolase superfamily. Lipase family.</text>
</comment>
<dbReference type="EMBL" id="WNYA01000126">
    <property type="protein sequence ID" value="KAG8549884.1"/>
    <property type="molecule type" value="Genomic_DNA"/>
</dbReference>
<dbReference type="InterPro" id="IPR000734">
    <property type="entry name" value="TAG_lipase"/>
</dbReference>
<dbReference type="Proteomes" id="UP000824782">
    <property type="component" value="Unassembled WGS sequence"/>
</dbReference>
<evidence type="ECO:0000256" key="3">
    <source>
        <dbReference type="ARBA" id="ARBA00022525"/>
    </source>
</evidence>
<protein>
    <recommendedName>
        <fullName evidence="8">Lipase domain-containing protein</fullName>
    </recommendedName>
</protein>
<dbReference type="PANTHER" id="PTHR11610">
    <property type="entry name" value="LIPASE"/>
    <property type="match status" value="1"/>
</dbReference>
<dbReference type="PANTHER" id="PTHR11610:SF165">
    <property type="entry name" value="PANCREATIC LIPASE-RELATED PROTEIN 2"/>
    <property type="match status" value="1"/>
</dbReference>
<evidence type="ECO:0000256" key="6">
    <source>
        <dbReference type="ARBA" id="ARBA00023098"/>
    </source>
</evidence>
<dbReference type="AlphaFoldDB" id="A0AAV6ZQY1"/>
<feature type="domain" description="Lipase" evidence="8">
    <location>
        <begin position="2"/>
        <end position="155"/>
    </location>
</feature>
<feature type="non-terminal residue" evidence="9">
    <location>
        <position position="1"/>
    </location>
</feature>
<keyword evidence="3" id="KW-0964">Secreted</keyword>
<name>A0AAV6ZQY1_ENGPU</name>
<sequence>VLDPARPLFQGQPKEVTIDAGDADFVMAVHTDTGTVGLGIQTLVGHVDFFPNGGKQMPGCDGSQILDFDLTKGLLIATRDVVLCNHVFSYKVSIAAILNPDGFMGYCADDEDSFKKGAGFPCKNDSCSLMSFFNNRRNTTSCRKYYLITGPHGDFARKSAPKYKRTRTETFSLISCILPEGSASIPLLRSIEMGGDKEKRNST</sequence>
<dbReference type="InterPro" id="IPR029058">
    <property type="entry name" value="AB_hydrolase_fold"/>
</dbReference>
<comment type="subcellular location">
    <subcellularLocation>
        <location evidence="1">Secreted</location>
    </subcellularLocation>
</comment>
<proteinExistence type="inferred from homology"/>
<evidence type="ECO:0000313" key="9">
    <source>
        <dbReference type="EMBL" id="KAG8549884.1"/>
    </source>
</evidence>
<evidence type="ECO:0000256" key="4">
    <source>
        <dbReference type="ARBA" id="ARBA00022801"/>
    </source>
</evidence>
<evidence type="ECO:0000256" key="5">
    <source>
        <dbReference type="ARBA" id="ARBA00022963"/>
    </source>
</evidence>
<evidence type="ECO:0000256" key="2">
    <source>
        <dbReference type="ARBA" id="ARBA00010701"/>
    </source>
</evidence>
<organism evidence="9 10">
    <name type="scientific">Engystomops pustulosus</name>
    <name type="common">Tungara frog</name>
    <name type="synonym">Physalaemus pustulosus</name>
    <dbReference type="NCBI Taxonomy" id="76066"/>
    <lineage>
        <taxon>Eukaryota</taxon>
        <taxon>Metazoa</taxon>
        <taxon>Chordata</taxon>
        <taxon>Craniata</taxon>
        <taxon>Vertebrata</taxon>
        <taxon>Euteleostomi</taxon>
        <taxon>Amphibia</taxon>
        <taxon>Batrachia</taxon>
        <taxon>Anura</taxon>
        <taxon>Neobatrachia</taxon>
        <taxon>Hyloidea</taxon>
        <taxon>Leptodactylidae</taxon>
        <taxon>Leiuperinae</taxon>
        <taxon>Engystomops</taxon>
    </lineage>
</organism>
<keyword evidence="4" id="KW-0378">Hydrolase</keyword>
<dbReference type="GO" id="GO:0005615">
    <property type="term" value="C:extracellular space"/>
    <property type="evidence" value="ECO:0007669"/>
    <property type="project" value="TreeGrafter"/>
</dbReference>
<dbReference type="SUPFAM" id="SSF53474">
    <property type="entry name" value="alpha/beta-Hydrolases"/>
    <property type="match status" value="1"/>
</dbReference>
<dbReference type="InterPro" id="IPR013818">
    <property type="entry name" value="Lipase"/>
</dbReference>